<reference evidence="3 4" key="1">
    <citation type="submission" date="2019-03" db="EMBL/GenBank/DDBJ databases">
        <title>Genomics of glacier-inhabiting Cryobacterium strains.</title>
        <authorList>
            <person name="Liu Q."/>
            <person name="Xin Y.-H."/>
        </authorList>
    </citation>
    <scope>NUCLEOTIDE SEQUENCE [LARGE SCALE GENOMIC DNA]</scope>
    <source>
        <strain evidence="3 4">TMT1-1</strain>
    </source>
</reference>
<protein>
    <recommendedName>
        <fullName evidence="5">Restriction endonuclease subunit S</fullName>
    </recommendedName>
</protein>
<accession>A0A4R8ZJ69</accession>
<gene>
    <name evidence="3" type="ORF">E3T27_01900</name>
</gene>
<dbReference type="EMBL" id="SOGT01000002">
    <property type="protein sequence ID" value="TFD28669.1"/>
    <property type="molecule type" value="Genomic_DNA"/>
</dbReference>
<dbReference type="GO" id="GO:0003677">
    <property type="term" value="F:DNA binding"/>
    <property type="evidence" value="ECO:0007669"/>
    <property type="project" value="UniProtKB-KW"/>
</dbReference>
<dbReference type="SUPFAM" id="SSF116734">
    <property type="entry name" value="DNA methylase specificity domain"/>
    <property type="match status" value="2"/>
</dbReference>
<proteinExistence type="predicted"/>
<dbReference type="GO" id="GO:0009307">
    <property type="term" value="P:DNA restriction-modification system"/>
    <property type="evidence" value="ECO:0007669"/>
    <property type="project" value="UniProtKB-KW"/>
</dbReference>
<dbReference type="AlphaFoldDB" id="A0A4R8ZJ69"/>
<dbReference type="Gene3D" id="3.90.220.20">
    <property type="entry name" value="DNA methylase specificity domains"/>
    <property type="match status" value="2"/>
</dbReference>
<name>A0A4R8ZJ69_9MICO</name>
<dbReference type="OrthoDB" id="3197085at2"/>
<dbReference type="InterPro" id="IPR044946">
    <property type="entry name" value="Restrct_endonuc_typeI_TRD_sf"/>
</dbReference>
<comment type="caution">
    <text evidence="3">The sequence shown here is derived from an EMBL/GenBank/DDBJ whole genome shotgun (WGS) entry which is preliminary data.</text>
</comment>
<dbReference type="PANTHER" id="PTHR43140:SF1">
    <property type="entry name" value="TYPE I RESTRICTION ENZYME ECOKI SPECIFICITY SUBUNIT"/>
    <property type="match status" value="1"/>
</dbReference>
<dbReference type="CDD" id="cd17262">
    <property type="entry name" value="RMtype1_S_Aco12261I-TRD2-CR2"/>
    <property type="match status" value="1"/>
</dbReference>
<evidence type="ECO:0008006" key="5">
    <source>
        <dbReference type="Google" id="ProtNLM"/>
    </source>
</evidence>
<dbReference type="InterPro" id="IPR051212">
    <property type="entry name" value="Type-I_RE_S_subunit"/>
</dbReference>
<evidence type="ECO:0000256" key="1">
    <source>
        <dbReference type="ARBA" id="ARBA00022747"/>
    </source>
</evidence>
<keyword evidence="4" id="KW-1185">Reference proteome</keyword>
<keyword evidence="2" id="KW-0238">DNA-binding</keyword>
<sequence>MGVRWKNLGPYERDVGTTETVKAKSMYRMRQGDFVFNRIDTDKGAFGVVDSKMSGAVASNEFPAYVCDQSQLLSEYLWLHFQQETVLGALRAAGSEGRARWKEADFERHTILLPSLAEQRRIVDLIGALDETIEAASIAQEESDRAFRESRAQLCQPRQGSRSLPEVSENLDNSRIPISKTVRSTRPGQIPYYGASGRTGWINEALFDEPLVCLGEDGAGLLHWKTRPIAYRIDGASWVNNHAHVLRATSVSTDWLALTLMHYDISLLVNKGTRPKLNKGMLDQIRVRVDDRVPQDEELLLAQKDVAGECAAVESALRILRTNLLTALLSGEHEIPSSYDEHLGVVA</sequence>
<evidence type="ECO:0000313" key="4">
    <source>
        <dbReference type="Proteomes" id="UP000298424"/>
    </source>
</evidence>
<dbReference type="Proteomes" id="UP000298424">
    <property type="component" value="Unassembled WGS sequence"/>
</dbReference>
<evidence type="ECO:0000313" key="3">
    <source>
        <dbReference type="EMBL" id="TFD28669.1"/>
    </source>
</evidence>
<evidence type="ECO:0000256" key="2">
    <source>
        <dbReference type="ARBA" id="ARBA00023125"/>
    </source>
</evidence>
<organism evidence="3 4">
    <name type="scientific">Cryobacterium lyxosi</name>
    <dbReference type="NCBI Taxonomy" id="1259228"/>
    <lineage>
        <taxon>Bacteria</taxon>
        <taxon>Bacillati</taxon>
        <taxon>Actinomycetota</taxon>
        <taxon>Actinomycetes</taxon>
        <taxon>Micrococcales</taxon>
        <taxon>Microbacteriaceae</taxon>
        <taxon>Cryobacterium</taxon>
    </lineage>
</organism>
<dbReference type="PANTHER" id="PTHR43140">
    <property type="entry name" value="TYPE-1 RESTRICTION ENZYME ECOKI SPECIFICITY PROTEIN"/>
    <property type="match status" value="1"/>
</dbReference>
<keyword evidence="1" id="KW-0680">Restriction system</keyword>